<reference evidence="1 2" key="1">
    <citation type="submission" date="2016-04" db="EMBL/GenBank/DDBJ databases">
        <authorList>
            <person name="Evans L.H."/>
            <person name="Alamgir A."/>
            <person name="Owens N."/>
            <person name="Weber N.D."/>
            <person name="Virtaneva K."/>
            <person name="Barbian K."/>
            <person name="Babar A."/>
            <person name="Rosenke K."/>
        </authorList>
    </citation>
    <scope>NUCLEOTIDE SEQUENCE [LARGE SCALE GENOMIC DNA]</scope>
    <source>
        <strain evidence="2">S5(T) (JCM 30642 \VKM B-2941)</strain>
    </source>
</reference>
<dbReference type="EMBL" id="LT671858">
    <property type="protein sequence ID" value="SIM49907.1"/>
    <property type="molecule type" value="Genomic_DNA"/>
</dbReference>
<evidence type="ECO:0000313" key="2">
    <source>
        <dbReference type="Proteomes" id="UP000195607"/>
    </source>
</evidence>
<name>A0A1N5TNS8_9ARCH</name>
<organism evidence="1 2">
    <name type="scientific">Cuniculiplasma divulgatum</name>
    <dbReference type="NCBI Taxonomy" id="1673428"/>
    <lineage>
        <taxon>Archaea</taxon>
        <taxon>Methanobacteriati</taxon>
        <taxon>Thermoplasmatota</taxon>
        <taxon>Thermoplasmata</taxon>
        <taxon>Thermoplasmatales</taxon>
        <taxon>Cuniculiplasmataceae</taxon>
        <taxon>Cuniculiplasma</taxon>
    </lineage>
</organism>
<dbReference type="RefSeq" id="WP_148689602.1">
    <property type="nucleotide sequence ID" value="NZ_LT671858.1"/>
</dbReference>
<protein>
    <submittedName>
        <fullName evidence="1">Cell surface protein</fullName>
    </submittedName>
</protein>
<accession>A0A1N5TNS8</accession>
<dbReference type="AlphaFoldDB" id="A0A1N5TNS8"/>
<gene>
    <name evidence="1" type="ORF">CSP5_0634</name>
</gene>
<dbReference type="Proteomes" id="UP000195607">
    <property type="component" value="Chromosome I"/>
</dbReference>
<proteinExistence type="predicted"/>
<evidence type="ECO:0000313" key="1">
    <source>
        <dbReference type="EMBL" id="SIM49907.1"/>
    </source>
</evidence>
<dbReference type="GeneID" id="41587917"/>
<sequence length="64" mass="7132">MMVQVNAITFTESGLPPDSSWILTFNNVEYTLTNTSYTFHVINGSYSYHATSTDYMNISGSVLV</sequence>